<gene>
    <name evidence="2" type="ORF">B0I18_104254</name>
</gene>
<keyword evidence="3" id="KW-1185">Reference proteome</keyword>
<accession>A0A2P8D4K4</accession>
<feature type="transmembrane region" description="Helical" evidence="1">
    <location>
        <begin position="108"/>
        <end position="128"/>
    </location>
</feature>
<evidence type="ECO:0000313" key="2">
    <source>
        <dbReference type="EMBL" id="PSK92156.1"/>
    </source>
</evidence>
<evidence type="ECO:0000256" key="1">
    <source>
        <dbReference type="SAM" id="Phobius"/>
    </source>
</evidence>
<keyword evidence="1" id="KW-1133">Transmembrane helix</keyword>
<sequence>MLVLLSTLAPFFPLIAGFRQRSSIIWWYCLFSLTTDLLTYYLRQQEIQLSLPGNIFAGIEFLCLLFFYKNKVFLRRNTLFYIILASGILFFLTTTSLGPGWFTLNRMGITMFLLLYIVLALTGFYMLLREQNSRSAERSSFFWVNTAVLLFASGAFFMFLYTANIKSAADKKALSQLWFTLFQVINILKNILLGIALIQKQER</sequence>
<name>A0A2P8D4K4_9BACT</name>
<organism evidence="2 3">
    <name type="scientific">Taibaiella chishuiensis</name>
    <dbReference type="NCBI Taxonomy" id="1434707"/>
    <lineage>
        <taxon>Bacteria</taxon>
        <taxon>Pseudomonadati</taxon>
        <taxon>Bacteroidota</taxon>
        <taxon>Chitinophagia</taxon>
        <taxon>Chitinophagales</taxon>
        <taxon>Chitinophagaceae</taxon>
        <taxon>Taibaiella</taxon>
    </lineage>
</organism>
<feature type="transmembrane region" description="Helical" evidence="1">
    <location>
        <begin position="47"/>
        <end position="67"/>
    </location>
</feature>
<keyword evidence="1" id="KW-0472">Membrane</keyword>
<dbReference type="EMBL" id="PYGD01000004">
    <property type="protein sequence ID" value="PSK92156.1"/>
    <property type="molecule type" value="Genomic_DNA"/>
</dbReference>
<dbReference type="AlphaFoldDB" id="A0A2P8D4K4"/>
<dbReference type="RefSeq" id="WP_106523219.1">
    <property type="nucleotide sequence ID" value="NZ_PYGD01000004.1"/>
</dbReference>
<dbReference type="Proteomes" id="UP000240572">
    <property type="component" value="Unassembled WGS sequence"/>
</dbReference>
<reference evidence="2 3" key="1">
    <citation type="submission" date="2018-03" db="EMBL/GenBank/DDBJ databases">
        <title>Genomic Encyclopedia of Type Strains, Phase III (KMG-III): the genomes of soil and plant-associated and newly described type strains.</title>
        <authorList>
            <person name="Whitman W."/>
        </authorList>
    </citation>
    <scope>NUCLEOTIDE SEQUENCE [LARGE SCALE GENOMIC DNA]</scope>
    <source>
        <strain evidence="2 3">CGMCC 1.12700</strain>
    </source>
</reference>
<feature type="transmembrane region" description="Helical" evidence="1">
    <location>
        <begin position="79"/>
        <end position="102"/>
    </location>
</feature>
<dbReference type="OrthoDB" id="9851662at2"/>
<evidence type="ECO:0008006" key="4">
    <source>
        <dbReference type="Google" id="ProtNLM"/>
    </source>
</evidence>
<feature type="transmembrane region" description="Helical" evidence="1">
    <location>
        <begin position="175"/>
        <end position="198"/>
    </location>
</feature>
<evidence type="ECO:0000313" key="3">
    <source>
        <dbReference type="Proteomes" id="UP000240572"/>
    </source>
</evidence>
<feature type="transmembrane region" description="Helical" evidence="1">
    <location>
        <begin position="140"/>
        <end position="163"/>
    </location>
</feature>
<proteinExistence type="predicted"/>
<protein>
    <recommendedName>
        <fullName evidence="4">YhhN-like protein</fullName>
    </recommendedName>
</protein>
<comment type="caution">
    <text evidence="2">The sequence shown here is derived from an EMBL/GenBank/DDBJ whole genome shotgun (WGS) entry which is preliminary data.</text>
</comment>
<keyword evidence="1" id="KW-0812">Transmembrane</keyword>